<proteinExistence type="predicted"/>
<evidence type="ECO:0000313" key="3">
    <source>
        <dbReference type="Proteomes" id="UP000327044"/>
    </source>
</evidence>
<evidence type="ECO:0000259" key="1">
    <source>
        <dbReference type="PROSITE" id="PS50191"/>
    </source>
</evidence>
<dbReference type="Gene3D" id="3.40.525.10">
    <property type="entry name" value="CRAL-TRIO lipid binding domain"/>
    <property type="match status" value="1"/>
</dbReference>
<dbReference type="InterPro" id="IPR036865">
    <property type="entry name" value="CRAL-TRIO_dom_sf"/>
</dbReference>
<dbReference type="Proteomes" id="UP000327044">
    <property type="component" value="Unassembled WGS sequence"/>
</dbReference>
<dbReference type="GO" id="GO:0016020">
    <property type="term" value="C:membrane"/>
    <property type="evidence" value="ECO:0007669"/>
    <property type="project" value="TreeGrafter"/>
</dbReference>
<accession>A0A5N4AP31</accession>
<dbReference type="InParanoid" id="A0A5N4AP31"/>
<organism evidence="2 3">
    <name type="scientific">Photinus pyralis</name>
    <name type="common">Common eastern firefly</name>
    <name type="synonym">Lampyris pyralis</name>
    <dbReference type="NCBI Taxonomy" id="7054"/>
    <lineage>
        <taxon>Eukaryota</taxon>
        <taxon>Metazoa</taxon>
        <taxon>Ecdysozoa</taxon>
        <taxon>Arthropoda</taxon>
        <taxon>Hexapoda</taxon>
        <taxon>Insecta</taxon>
        <taxon>Pterygota</taxon>
        <taxon>Neoptera</taxon>
        <taxon>Endopterygota</taxon>
        <taxon>Coleoptera</taxon>
        <taxon>Polyphaga</taxon>
        <taxon>Elateriformia</taxon>
        <taxon>Elateroidea</taxon>
        <taxon>Lampyridae</taxon>
        <taxon>Lampyrinae</taxon>
        <taxon>Photinus</taxon>
    </lineage>
</organism>
<name>A0A5N4AP31_PHOPY</name>
<dbReference type="InterPro" id="IPR036273">
    <property type="entry name" value="CRAL/TRIO_N_dom_sf"/>
</dbReference>
<dbReference type="InterPro" id="IPR001251">
    <property type="entry name" value="CRAL-TRIO_dom"/>
</dbReference>
<dbReference type="SUPFAM" id="SSF46938">
    <property type="entry name" value="CRAL/TRIO N-terminal domain"/>
    <property type="match status" value="1"/>
</dbReference>
<dbReference type="PANTHER" id="PTHR10174">
    <property type="entry name" value="ALPHA-TOCOPHEROL TRANSFER PROTEIN-RELATED"/>
    <property type="match status" value="1"/>
</dbReference>
<dbReference type="CDD" id="cd00170">
    <property type="entry name" value="SEC14"/>
    <property type="match status" value="1"/>
</dbReference>
<dbReference type="OrthoDB" id="6682367at2759"/>
<dbReference type="PROSITE" id="PS50191">
    <property type="entry name" value="CRAL_TRIO"/>
    <property type="match status" value="1"/>
</dbReference>
<feature type="domain" description="CRAL-TRIO" evidence="1">
    <location>
        <begin position="135"/>
        <end position="251"/>
    </location>
</feature>
<dbReference type="Pfam" id="PF00650">
    <property type="entry name" value="CRAL_TRIO"/>
    <property type="match status" value="1"/>
</dbReference>
<dbReference type="InterPro" id="IPR011074">
    <property type="entry name" value="CRAL/TRIO_N_dom"/>
</dbReference>
<sequence length="310" mass="35677">MEVAVRSLPKSMQLIAETELNESPNRVGDDIRAMINWIHSQPHLKARLEHQWILKFLRASKFSLERAKEKMDLFYTMRTIADDIFDRRDPYLPEIQLALNAGAVVPLPVVTGEPIRAIYQTTDVDPDLMSFESRIKLSCMFMDVLLEEYEEISICGLCLLIDSRGVTYKHVKQTTLHLLRKIYLCVTKAYPIRVKAIHVINMSSIALILKSLWIPLLSKKHQSKIFFYEGNGGDELYQHFPSNLLPPEYGGGGIPLSELIAQQKVKLESYSEWFINDQKYCSSEKDRPKDSPIINELFGLEGSFRRIEVD</sequence>
<dbReference type="Gene3D" id="1.10.8.20">
    <property type="entry name" value="N-terminal domain of phosphatidylinositol transfer protein sec14p"/>
    <property type="match status" value="1"/>
</dbReference>
<evidence type="ECO:0000313" key="2">
    <source>
        <dbReference type="EMBL" id="KAB0799066.1"/>
    </source>
</evidence>
<keyword evidence="3" id="KW-1185">Reference proteome</keyword>
<dbReference type="PRINTS" id="PR00180">
    <property type="entry name" value="CRETINALDHBP"/>
</dbReference>
<comment type="caution">
    <text evidence="2">The sequence shown here is derived from an EMBL/GenBank/DDBJ whole genome shotgun (WGS) entry which is preliminary data.</text>
</comment>
<dbReference type="PANTHER" id="PTHR10174:SF224">
    <property type="entry name" value="RETINOL-BINDING PROTEIN PINTA"/>
    <property type="match status" value="1"/>
</dbReference>
<dbReference type="SUPFAM" id="SSF52087">
    <property type="entry name" value="CRAL/TRIO domain"/>
    <property type="match status" value="1"/>
</dbReference>
<dbReference type="Gene3D" id="1.20.5.1200">
    <property type="entry name" value="Alpha-tocopherol transfer"/>
    <property type="match status" value="1"/>
</dbReference>
<dbReference type="AlphaFoldDB" id="A0A5N4AP31"/>
<gene>
    <name evidence="2" type="ORF">PPYR_06946</name>
</gene>
<protein>
    <recommendedName>
        <fullName evidence="1">CRAL-TRIO domain-containing protein</fullName>
    </recommendedName>
</protein>
<dbReference type="SMART" id="SM01100">
    <property type="entry name" value="CRAL_TRIO_N"/>
    <property type="match status" value="1"/>
</dbReference>
<dbReference type="EMBL" id="VVIM01000005">
    <property type="protein sequence ID" value="KAB0799066.1"/>
    <property type="molecule type" value="Genomic_DNA"/>
</dbReference>
<dbReference type="GO" id="GO:1902936">
    <property type="term" value="F:phosphatidylinositol bisphosphate binding"/>
    <property type="evidence" value="ECO:0007669"/>
    <property type="project" value="TreeGrafter"/>
</dbReference>
<dbReference type="SMART" id="SM00516">
    <property type="entry name" value="SEC14"/>
    <property type="match status" value="1"/>
</dbReference>
<reference evidence="2 3" key="1">
    <citation type="journal article" date="2018" name="Elife">
        <title>Firefly genomes illuminate parallel origins of bioluminescence in beetles.</title>
        <authorList>
            <person name="Fallon T.R."/>
            <person name="Lower S.E."/>
            <person name="Chang C.H."/>
            <person name="Bessho-Uehara M."/>
            <person name="Martin G.J."/>
            <person name="Bewick A.J."/>
            <person name="Behringer M."/>
            <person name="Debat H.J."/>
            <person name="Wong I."/>
            <person name="Day J.C."/>
            <person name="Suvorov A."/>
            <person name="Silva C.J."/>
            <person name="Stanger-Hall K.F."/>
            <person name="Hall D.W."/>
            <person name="Schmitz R.J."/>
            <person name="Nelson D.R."/>
            <person name="Lewis S.M."/>
            <person name="Shigenobu S."/>
            <person name="Bybee S.M."/>
            <person name="Larracuente A.M."/>
            <person name="Oba Y."/>
            <person name="Weng J.K."/>
        </authorList>
    </citation>
    <scope>NUCLEOTIDE SEQUENCE [LARGE SCALE GENOMIC DNA]</scope>
    <source>
        <strain evidence="2">1611_PpyrPB1</strain>
        <tissue evidence="2">Whole body</tissue>
    </source>
</reference>